<sequence>MSILPPTSQRVQLHTKEEINKKIQEKTRENINYYKTKSRRQILDRIKELDKEWDIERALETNAAVIIFISSLLAISTKNIWWIIFIGIISAFLLEHALQGWCPPVPIFRRMGIRSSAEIDEEKYSLKKFIE</sequence>
<comment type="caution">
    <text evidence="2">The sequence shown here is derived from an EMBL/GenBank/DDBJ whole genome shotgun (WGS) entry which is preliminary data.</text>
</comment>
<keyword evidence="1" id="KW-0472">Membrane</keyword>
<evidence type="ECO:0000313" key="2">
    <source>
        <dbReference type="EMBL" id="OOP74288.1"/>
    </source>
</evidence>
<keyword evidence="1" id="KW-1133">Transmembrane helix</keyword>
<organism evidence="2 3">
    <name type="scientific">Clostridium beijerinckii</name>
    <name type="common">Clostridium MP</name>
    <dbReference type="NCBI Taxonomy" id="1520"/>
    <lineage>
        <taxon>Bacteria</taxon>
        <taxon>Bacillati</taxon>
        <taxon>Bacillota</taxon>
        <taxon>Clostridia</taxon>
        <taxon>Eubacteriales</taxon>
        <taxon>Clostridiaceae</taxon>
        <taxon>Clostridium</taxon>
    </lineage>
</organism>
<keyword evidence="1" id="KW-0812">Transmembrane</keyword>
<evidence type="ECO:0000313" key="3">
    <source>
        <dbReference type="Proteomes" id="UP000190959"/>
    </source>
</evidence>
<dbReference type="EMBL" id="MWMH01000002">
    <property type="protein sequence ID" value="OOP74288.1"/>
    <property type="molecule type" value="Genomic_DNA"/>
</dbReference>
<feature type="transmembrane region" description="Helical" evidence="1">
    <location>
        <begin position="58"/>
        <end position="75"/>
    </location>
</feature>
<dbReference type="RefSeq" id="WP_143329376.1">
    <property type="nucleotide sequence ID" value="NZ_MWMH01000002.1"/>
</dbReference>
<evidence type="ECO:0000256" key="1">
    <source>
        <dbReference type="SAM" id="Phobius"/>
    </source>
</evidence>
<evidence type="ECO:0008006" key="4">
    <source>
        <dbReference type="Google" id="ProtNLM"/>
    </source>
</evidence>
<proteinExistence type="predicted"/>
<dbReference type="Proteomes" id="UP000190959">
    <property type="component" value="Unassembled WGS sequence"/>
</dbReference>
<protein>
    <recommendedName>
        <fullName evidence="4">DUF2892 domain-containing protein</fullName>
    </recommendedName>
</protein>
<gene>
    <name evidence="2" type="ORF">CBEIBR21_07290</name>
</gene>
<dbReference type="AlphaFoldDB" id="A0A1S9NA12"/>
<accession>A0A1S9NA12</accession>
<reference evidence="2 3" key="1">
    <citation type="submission" date="2017-02" db="EMBL/GenBank/DDBJ databases">
        <title>Genome sequence of Clostridium beijerinckii Br21.</title>
        <authorList>
            <person name="Fonseca B.C."/>
            <person name="Guazzaroni M.E."/>
            <person name="Riano-Pachon D.M."/>
            <person name="Reginatto V."/>
        </authorList>
    </citation>
    <scope>NUCLEOTIDE SEQUENCE [LARGE SCALE GENOMIC DNA]</scope>
    <source>
        <strain evidence="2 3">Br21</strain>
    </source>
</reference>
<dbReference type="Gene3D" id="6.10.140.1340">
    <property type="match status" value="1"/>
</dbReference>
<name>A0A1S9NA12_CLOBE</name>